<name>A0A2W5MPU0_9GAMM</name>
<organism evidence="2 3">
    <name type="scientific">Rhodanobacter denitrificans</name>
    <dbReference type="NCBI Taxonomy" id="666685"/>
    <lineage>
        <taxon>Bacteria</taxon>
        <taxon>Pseudomonadati</taxon>
        <taxon>Pseudomonadota</taxon>
        <taxon>Gammaproteobacteria</taxon>
        <taxon>Lysobacterales</taxon>
        <taxon>Rhodanobacteraceae</taxon>
        <taxon>Rhodanobacter</taxon>
    </lineage>
</organism>
<evidence type="ECO:0000313" key="2">
    <source>
        <dbReference type="EMBL" id="PZQ19733.1"/>
    </source>
</evidence>
<accession>A0A2W5MPU0</accession>
<keyword evidence="1" id="KW-0732">Signal</keyword>
<gene>
    <name evidence="2" type="ORF">DI564_00355</name>
</gene>
<feature type="signal peptide" evidence="1">
    <location>
        <begin position="1"/>
        <end position="23"/>
    </location>
</feature>
<dbReference type="Proteomes" id="UP000249046">
    <property type="component" value="Unassembled WGS sequence"/>
</dbReference>
<evidence type="ECO:0000256" key="1">
    <source>
        <dbReference type="SAM" id="SignalP"/>
    </source>
</evidence>
<reference evidence="2 3" key="1">
    <citation type="submission" date="2017-08" db="EMBL/GenBank/DDBJ databases">
        <title>Infants hospitalized years apart are colonized by the same room-sourced microbial strains.</title>
        <authorList>
            <person name="Brooks B."/>
            <person name="Olm M.R."/>
            <person name="Firek B.A."/>
            <person name="Baker R."/>
            <person name="Thomas B.C."/>
            <person name="Morowitz M.J."/>
            <person name="Banfield J.F."/>
        </authorList>
    </citation>
    <scope>NUCLEOTIDE SEQUENCE [LARGE SCALE GENOMIC DNA]</scope>
    <source>
        <strain evidence="2">S2_005_003_R2_42</strain>
    </source>
</reference>
<protein>
    <submittedName>
        <fullName evidence="2">Uncharacterized protein</fullName>
    </submittedName>
</protein>
<dbReference type="EMBL" id="QFPO01000001">
    <property type="protein sequence ID" value="PZQ19733.1"/>
    <property type="molecule type" value="Genomic_DNA"/>
</dbReference>
<comment type="caution">
    <text evidence="2">The sequence shown here is derived from an EMBL/GenBank/DDBJ whole genome shotgun (WGS) entry which is preliminary data.</text>
</comment>
<feature type="chain" id="PRO_5016113976" evidence="1">
    <location>
        <begin position="24"/>
        <end position="100"/>
    </location>
</feature>
<evidence type="ECO:0000313" key="3">
    <source>
        <dbReference type="Proteomes" id="UP000249046"/>
    </source>
</evidence>
<proteinExistence type="predicted"/>
<sequence>MTTRGASIALALAAVFAVAGVSAARVDICYSEVAAPDAAPPTSATPFTCPQAGIKTVPQLAAAGWRVIRMTPVTVSSGGFGVRQQLLIRDDTVFASGFDA</sequence>
<dbReference type="AlphaFoldDB" id="A0A2W5MPU0"/>